<keyword evidence="1 3" id="KW-0378">Hydrolase</keyword>
<dbReference type="SUPFAM" id="SSF56317">
    <property type="entry name" value="Carbon-nitrogen hydrolase"/>
    <property type="match status" value="1"/>
</dbReference>
<dbReference type="CDD" id="cd07197">
    <property type="entry name" value="nitrilase"/>
    <property type="match status" value="1"/>
</dbReference>
<protein>
    <submittedName>
        <fullName evidence="3">Carbon-nitrogen hydrolase family protein</fullName>
    </submittedName>
</protein>
<organism evidence="3 4">
    <name type="scientific">candidate division TA06 bacterium</name>
    <dbReference type="NCBI Taxonomy" id="2250710"/>
    <lineage>
        <taxon>Bacteria</taxon>
        <taxon>Bacteria division TA06</taxon>
    </lineage>
</organism>
<dbReference type="InterPro" id="IPR050345">
    <property type="entry name" value="Aliph_Amidase/BUP"/>
</dbReference>
<gene>
    <name evidence="3" type="ORF">E3J38_08525</name>
</gene>
<reference evidence="3 4" key="1">
    <citation type="submission" date="2019-03" db="EMBL/GenBank/DDBJ databases">
        <title>Metabolic potential of uncultured bacteria and archaea associated with petroleum seepage in deep-sea sediments.</title>
        <authorList>
            <person name="Dong X."/>
            <person name="Hubert C."/>
        </authorList>
    </citation>
    <scope>NUCLEOTIDE SEQUENCE [LARGE SCALE GENOMIC DNA]</scope>
    <source>
        <strain evidence="3">E29_bin36</strain>
    </source>
</reference>
<dbReference type="Pfam" id="PF00795">
    <property type="entry name" value="CN_hydrolase"/>
    <property type="match status" value="1"/>
</dbReference>
<dbReference type="PROSITE" id="PS50263">
    <property type="entry name" value="CN_HYDROLASE"/>
    <property type="match status" value="1"/>
</dbReference>
<evidence type="ECO:0000313" key="3">
    <source>
        <dbReference type="EMBL" id="TET78477.1"/>
    </source>
</evidence>
<evidence type="ECO:0000313" key="4">
    <source>
        <dbReference type="Proteomes" id="UP000315534"/>
    </source>
</evidence>
<dbReference type="PANTHER" id="PTHR43674:SF2">
    <property type="entry name" value="BETA-UREIDOPROPIONASE"/>
    <property type="match status" value="1"/>
</dbReference>
<dbReference type="AlphaFoldDB" id="A0A523XGR9"/>
<dbReference type="InterPro" id="IPR036526">
    <property type="entry name" value="C-N_Hydrolase_sf"/>
</dbReference>
<dbReference type="InterPro" id="IPR003010">
    <property type="entry name" value="C-N_Hydrolase"/>
</dbReference>
<evidence type="ECO:0000256" key="1">
    <source>
        <dbReference type="ARBA" id="ARBA00022801"/>
    </source>
</evidence>
<feature type="domain" description="CN hydrolase" evidence="2">
    <location>
        <begin position="1"/>
        <end position="239"/>
    </location>
</feature>
<name>A0A523XGR9_UNCT6</name>
<dbReference type="GO" id="GO:0016811">
    <property type="term" value="F:hydrolase activity, acting on carbon-nitrogen (but not peptide) bonds, in linear amides"/>
    <property type="evidence" value="ECO:0007669"/>
    <property type="project" value="TreeGrafter"/>
</dbReference>
<dbReference type="Proteomes" id="UP000315534">
    <property type="component" value="Unassembled WGS sequence"/>
</dbReference>
<comment type="caution">
    <text evidence="3">The sequence shown here is derived from an EMBL/GenBank/DDBJ whole genome shotgun (WGS) entry which is preliminary data.</text>
</comment>
<accession>A0A523XGR9</accession>
<proteinExistence type="predicted"/>
<dbReference type="Gene3D" id="3.60.110.10">
    <property type="entry name" value="Carbon-nitrogen hydrolase"/>
    <property type="match status" value="1"/>
</dbReference>
<dbReference type="EMBL" id="SOIP01000486">
    <property type="protein sequence ID" value="TET78477.1"/>
    <property type="molecule type" value="Genomic_DNA"/>
</dbReference>
<sequence>MQRKVISYQQAPGEGIPEDDLKIIQKENPDFLCLPEYFFVGENLNSQIETSELTAQNKEWLANLSRRLDCVVIGGSMVEKVQDKFHNTCFIYSKGAEVGFYRKRNPFGREATFGISPGKDLQVFELDGIRVGVLICADVLIPGIFKEMRAFKPQIIFCPTTSPFREDDTVEAKKERDLKIFVTGAHESCAYVVKTCAAGNLMNRRLQGRSLIAAPWGVIRRVDFAREDKKQILTATLNLRMLKNWRGEVPKMTPADWEFDFERKDRYPQ</sequence>
<evidence type="ECO:0000259" key="2">
    <source>
        <dbReference type="PROSITE" id="PS50263"/>
    </source>
</evidence>
<dbReference type="PANTHER" id="PTHR43674">
    <property type="entry name" value="NITRILASE C965.09-RELATED"/>
    <property type="match status" value="1"/>
</dbReference>